<dbReference type="AlphaFoldDB" id="A6TM33"/>
<evidence type="ECO:0000313" key="3">
    <source>
        <dbReference type="Proteomes" id="UP000001572"/>
    </source>
</evidence>
<dbReference type="STRING" id="293826.Amet_1034"/>
<feature type="region of interest" description="Disordered" evidence="1">
    <location>
        <begin position="1"/>
        <end position="35"/>
    </location>
</feature>
<accession>A6TM33</accession>
<evidence type="ECO:0000313" key="2">
    <source>
        <dbReference type="EMBL" id="ABR47251.1"/>
    </source>
</evidence>
<dbReference type="EMBL" id="CP000724">
    <property type="protein sequence ID" value="ABR47251.1"/>
    <property type="molecule type" value="Genomic_DNA"/>
</dbReference>
<name>A6TM33_ALKMQ</name>
<keyword evidence="3" id="KW-1185">Reference proteome</keyword>
<dbReference type="RefSeq" id="WP_012062293.1">
    <property type="nucleotide sequence ID" value="NC_009633.1"/>
</dbReference>
<evidence type="ECO:0000256" key="1">
    <source>
        <dbReference type="SAM" id="MobiDB-lite"/>
    </source>
</evidence>
<gene>
    <name evidence="2" type="ordered locus">Amet_1034</name>
</gene>
<dbReference type="Proteomes" id="UP000001572">
    <property type="component" value="Chromosome"/>
</dbReference>
<feature type="compositionally biased region" description="Basic and acidic residues" evidence="1">
    <location>
        <begin position="22"/>
        <end position="35"/>
    </location>
</feature>
<sequence length="92" mass="9227">MFKEMTQKEMMMLDGGKRRSSTRHERSGGYSRVTDEARQSHINVVVGAAVSAVLGGAGGAAFGGSVGSGVLGGGVSGSIGSGIADTIVNKLN</sequence>
<reference evidence="3" key="1">
    <citation type="journal article" date="2016" name="Genome Announc.">
        <title>Complete genome sequence of Alkaliphilus metalliredigens strain QYMF, an alkaliphilic and metal-reducing bacterium isolated from borax-contaminated leachate ponds.</title>
        <authorList>
            <person name="Hwang C."/>
            <person name="Copeland A."/>
            <person name="Lucas S."/>
            <person name="Lapidus A."/>
            <person name="Barry K."/>
            <person name="Detter J.C."/>
            <person name="Glavina Del Rio T."/>
            <person name="Hammon N."/>
            <person name="Israni S."/>
            <person name="Dalin E."/>
            <person name="Tice H."/>
            <person name="Pitluck S."/>
            <person name="Chertkov O."/>
            <person name="Brettin T."/>
            <person name="Bruce D."/>
            <person name="Han C."/>
            <person name="Schmutz J."/>
            <person name="Larimer F."/>
            <person name="Land M.L."/>
            <person name="Hauser L."/>
            <person name="Kyrpides N."/>
            <person name="Mikhailova N."/>
            <person name="Ye Q."/>
            <person name="Zhou J."/>
            <person name="Richardson P."/>
            <person name="Fields M.W."/>
        </authorList>
    </citation>
    <scope>NUCLEOTIDE SEQUENCE [LARGE SCALE GENOMIC DNA]</scope>
    <source>
        <strain evidence="3">QYMF</strain>
    </source>
</reference>
<dbReference type="KEGG" id="amt:Amet_1034"/>
<protein>
    <submittedName>
        <fullName evidence="2">Uncharacterized protein</fullName>
    </submittedName>
</protein>
<proteinExistence type="predicted"/>
<organism evidence="2 3">
    <name type="scientific">Alkaliphilus metalliredigens (strain QYMF)</name>
    <dbReference type="NCBI Taxonomy" id="293826"/>
    <lineage>
        <taxon>Bacteria</taxon>
        <taxon>Bacillati</taxon>
        <taxon>Bacillota</taxon>
        <taxon>Clostridia</taxon>
        <taxon>Peptostreptococcales</taxon>
        <taxon>Natronincolaceae</taxon>
        <taxon>Alkaliphilus</taxon>
    </lineage>
</organism>
<dbReference type="HOGENOM" id="CLU_2406832_0_0_9"/>